<dbReference type="PROSITE" id="PS51257">
    <property type="entry name" value="PROKAR_LIPOPROTEIN"/>
    <property type="match status" value="1"/>
</dbReference>
<protein>
    <recommendedName>
        <fullName evidence="4">DUF4136 domain-containing protein</fullName>
    </recommendedName>
</protein>
<dbReference type="OrthoDB" id="7350381at2"/>
<name>A0A211ZJ13_9PROT</name>
<sequence>MRALVLALTALLLGACVQTRVAGYVDPAYRGGAAIRSIAVAAQTPRLAEREALESAAVAELTANGVHAVRMIDLVPPTRPGGPAAEAAAIRTTGVRAVLRIAVDQRATVTRYIPPTYLGDPFFYGYGGGYGGFWPYGGWYGRPAFAGPVTGGGWVDEPAARYEARLQESGSGTVIWTGEATARGNSSSDFADLAARAAKDLVARLKQDGLV</sequence>
<feature type="signal peptide" evidence="1">
    <location>
        <begin position="1"/>
        <end position="22"/>
    </location>
</feature>
<dbReference type="Proteomes" id="UP000196655">
    <property type="component" value="Unassembled WGS sequence"/>
</dbReference>
<keyword evidence="1" id="KW-0732">Signal</keyword>
<keyword evidence="3" id="KW-1185">Reference proteome</keyword>
<dbReference type="EMBL" id="NHON01000041">
    <property type="protein sequence ID" value="OWJ65240.1"/>
    <property type="molecule type" value="Genomic_DNA"/>
</dbReference>
<organism evidence="2 3">
    <name type="scientific">Inquilinus limosus</name>
    <dbReference type="NCBI Taxonomy" id="171674"/>
    <lineage>
        <taxon>Bacteria</taxon>
        <taxon>Pseudomonadati</taxon>
        <taxon>Pseudomonadota</taxon>
        <taxon>Alphaproteobacteria</taxon>
        <taxon>Rhodospirillales</taxon>
        <taxon>Rhodospirillaceae</taxon>
        <taxon>Inquilinus</taxon>
    </lineage>
</organism>
<dbReference type="RefSeq" id="WP_088152942.1">
    <property type="nucleotide sequence ID" value="NZ_NHON01000041.1"/>
</dbReference>
<evidence type="ECO:0008006" key="4">
    <source>
        <dbReference type="Google" id="ProtNLM"/>
    </source>
</evidence>
<comment type="caution">
    <text evidence="2">The sequence shown here is derived from an EMBL/GenBank/DDBJ whole genome shotgun (WGS) entry which is preliminary data.</text>
</comment>
<reference evidence="3" key="1">
    <citation type="submission" date="2017-05" db="EMBL/GenBank/DDBJ databases">
        <authorList>
            <person name="Macchi M."/>
            <person name="Festa S."/>
            <person name="Coppotelli B.M."/>
            <person name="Morelli I.S."/>
        </authorList>
    </citation>
    <scope>NUCLEOTIDE SEQUENCE [LARGE SCALE GENOMIC DNA]</scope>
    <source>
        <strain evidence="3">I</strain>
    </source>
</reference>
<accession>A0A211ZJ13</accession>
<proteinExistence type="predicted"/>
<feature type="chain" id="PRO_5012510247" description="DUF4136 domain-containing protein" evidence="1">
    <location>
        <begin position="23"/>
        <end position="211"/>
    </location>
</feature>
<gene>
    <name evidence="2" type="ORF">BWR60_20865</name>
</gene>
<evidence type="ECO:0000256" key="1">
    <source>
        <dbReference type="SAM" id="SignalP"/>
    </source>
</evidence>
<evidence type="ECO:0000313" key="2">
    <source>
        <dbReference type="EMBL" id="OWJ65240.1"/>
    </source>
</evidence>
<dbReference type="AlphaFoldDB" id="A0A211ZJ13"/>
<evidence type="ECO:0000313" key="3">
    <source>
        <dbReference type="Proteomes" id="UP000196655"/>
    </source>
</evidence>